<evidence type="ECO:0000259" key="3">
    <source>
        <dbReference type="Pfam" id="PF20160"/>
    </source>
</evidence>
<sequence>MIFSNCFNLSPDSVNNIEANAVVKLATLAENWARKYAYGPKQLFCCFPGNEISNRFEYRNMDSSLSLKIPPNRCGGRRFFALAICLVADLKHCHPFGMLECICEYQLKTTSGEYKKFKRATLSVERLSGITRHVMESMRGLVEEMVQLEYAKPESK</sequence>
<dbReference type="Pfam" id="PF20160">
    <property type="entry name" value="C-JID"/>
    <property type="match status" value="1"/>
</dbReference>
<gene>
    <name evidence="4" type="ORF">V6N11_053771</name>
</gene>
<proteinExistence type="predicted"/>
<feature type="domain" description="C-JID" evidence="3">
    <location>
        <begin position="47"/>
        <end position="125"/>
    </location>
</feature>
<keyword evidence="2" id="KW-0677">Repeat</keyword>
<dbReference type="InterPro" id="IPR045344">
    <property type="entry name" value="C-JID"/>
</dbReference>
<reference evidence="4 5" key="1">
    <citation type="journal article" date="2024" name="G3 (Bethesda)">
        <title>Genome assembly of Hibiscus sabdariffa L. provides insights into metabolisms of medicinal natural products.</title>
        <authorList>
            <person name="Kim T."/>
        </authorList>
    </citation>
    <scope>NUCLEOTIDE SEQUENCE [LARGE SCALE GENOMIC DNA]</scope>
    <source>
        <strain evidence="4">TK-2024</strain>
        <tissue evidence="4">Old leaves</tissue>
    </source>
</reference>
<organism evidence="4 5">
    <name type="scientific">Hibiscus sabdariffa</name>
    <name type="common">roselle</name>
    <dbReference type="NCBI Taxonomy" id="183260"/>
    <lineage>
        <taxon>Eukaryota</taxon>
        <taxon>Viridiplantae</taxon>
        <taxon>Streptophyta</taxon>
        <taxon>Embryophyta</taxon>
        <taxon>Tracheophyta</taxon>
        <taxon>Spermatophyta</taxon>
        <taxon>Magnoliopsida</taxon>
        <taxon>eudicotyledons</taxon>
        <taxon>Gunneridae</taxon>
        <taxon>Pentapetalae</taxon>
        <taxon>rosids</taxon>
        <taxon>malvids</taxon>
        <taxon>Malvales</taxon>
        <taxon>Malvaceae</taxon>
        <taxon>Malvoideae</taxon>
        <taxon>Hibiscus</taxon>
    </lineage>
</organism>
<dbReference type="EMBL" id="JBBPBN010000017">
    <property type="protein sequence ID" value="KAK9019245.1"/>
    <property type="molecule type" value="Genomic_DNA"/>
</dbReference>
<evidence type="ECO:0000256" key="2">
    <source>
        <dbReference type="ARBA" id="ARBA00022737"/>
    </source>
</evidence>
<dbReference type="Proteomes" id="UP001396334">
    <property type="component" value="Unassembled WGS sequence"/>
</dbReference>
<accession>A0ABR2S1U9</accession>
<protein>
    <recommendedName>
        <fullName evidence="3">C-JID domain-containing protein</fullName>
    </recommendedName>
</protein>
<evidence type="ECO:0000313" key="4">
    <source>
        <dbReference type="EMBL" id="KAK9019245.1"/>
    </source>
</evidence>
<keyword evidence="5" id="KW-1185">Reference proteome</keyword>
<comment type="caution">
    <text evidence="4">The sequence shown here is derived from an EMBL/GenBank/DDBJ whole genome shotgun (WGS) entry which is preliminary data.</text>
</comment>
<name>A0ABR2S1U9_9ROSI</name>
<keyword evidence="1" id="KW-0433">Leucine-rich repeat</keyword>
<evidence type="ECO:0000313" key="5">
    <source>
        <dbReference type="Proteomes" id="UP001396334"/>
    </source>
</evidence>
<evidence type="ECO:0000256" key="1">
    <source>
        <dbReference type="ARBA" id="ARBA00022614"/>
    </source>
</evidence>